<keyword evidence="1" id="KW-0808">Transferase</keyword>
<organism evidence="1 2">
    <name type="scientific">Sphingobacterium siyangense</name>
    <dbReference type="NCBI Taxonomy" id="459529"/>
    <lineage>
        <taxon>Bacteria</taxon>
        <taxon>Pseudomonadati</taxon>
        <taxon>Bacteroidota</taxon>
        <taxon>Sphingobacteriia</taxon>
        <taxon>Sphingobacteriales</taxon>
        <taxon>Sphingobacteriaceae</taxon>
        <taxon>Sphingobacterium</taxon>
    </lineage>
</organism>
<dbReference type="RefSeq" id="WP_120336240.1">
    <property type="nucleotide sequence ID" value="NZ_MCAQ01000029.1"/>
</dbReference>
<dbReference type="PANTHER" id="PTHR43881">
    <property type="entry name" value="GAMMA-GLUTAMYLTRANSPEPTIDASE (AFU_ORTHOLOGUE AFUA_4G13580)"/>
    <property type="match status" value="1"/>
</dbReference>
<evidence type="ECO:0000313" key="2">
    <source>
        <dbReference type="Proteomes" id="UP000286402"/>
    </source>
</evidence>
<proteinExistence type="predicted"/>
<dbReference type="SUPFAM" id="SSF56235">
    <property type="entry name" value="N-terminal nucleophile aminohydrolases (Ntn hydrolases)"/>
    <property type="match status" value="1"/>
</dbReference>
<dbReference type="AlphaFoldDB" id="A0A420FCU7"/>
<reference evidence="1 2" key="1">
    <citation type="submission" date="2016-07" db="EMBL/GenBank/DDBJ databases">
        <title>Genome analysis of Sphingobacterium siyangense T12B17.</title>
        <authorList>
            <person name="Xu D."/>
            <person name="Su Y."/>
            <person name="Zheng S."/>
        </authorList>
    </citation>
    <scope>NUCLEOTIDE SEQUENCE [LARGE SCALE GENOMIC DNA]</scope>
    <source>
        <strain evidence="1 2">T12B17</strain>
    </source>
</reference>
<dbReference type="GO" id="GO:0016740">
    <property type="term" value="F:transferase activity"/>
    <property type="evidence" value="ECO:0007669"/>
    <property type="project" value="UniProtKB-KW"/>
</dbReference>
<protein>
    <submittedName>
        <fullName evidence="1">Gamma-glutamyltransferase</fullName>
    </submittedName>
</protein>
<name>A0A420FCU7_9SPHI</name>
<gene>
    <name evidence="1" type="ORF">BCY89_17825</name>
</gene>
<dbReference type="InterPro" id="IPR043137">
    <property type="entry name" value="GGT_ssub_C"/>
</dbReference>
<dbReference type="Pfam" id="PF01019">
    <property type="entry name" value="G_glu_transpept"/>
    <property type="match status" value="1"/>
</dbReference>
<dbReference type="InterPro" id="IPR043138">
    <property type="entry name" value="GGT_lsub"/>
</dbReference>
<dbReference type="Gene3D" id="3.60.20.40">
    <property type="match status" value="1"/>
</dbReference>
<accession>A0A420FCU7</accession>
<dbReference type="InterPro" id="IPR029055">
    <property type="entry name" value="Ntn_hydrolases_N"/>
</dbReference>
<comment type="caution">
    <text evidence="1">The sequence shown here is derived from an EMBL/GenBank/DDBJ whole genome shotgun (WGS) entry which is preliminary data.</text>
</comment>
<dbReference type="InterPro" id="IPR052896">
    <property type="entry name" value="GGT-like_enzyme"/>
</dbReference>
<dbReference type="Proteomes" id="UP000286402">
    <property type="component" value="Unassembled WGS sequence"/>
</dbReference>
<evidence type="ECO:0000313" key="1">
    <source>
        <dbReference type="EMBL" id="RKF30800.1"/>
    </source>
</evidence>
<dbReference type="PRINTS" id="PR01210">
    <property type="entry name" value="GGTRANSPTASE"/>
</dbReference>
<sequence length="651" mass="71399">MKRRSSLLLTTLFGLLITGLPMLSSAQRTQKPPLHGKHWMAITGKPLAATAGAQLFQQGGNAVDAACAMLAATCTMWDVLSWGGETQALIYHPKLKKVIAINALGVAPSGATVDFFRSKGYEFPPEYGPLAAVTPGTPGGLCYMLAHYGTKSLAEVLAPALEMAAGYPIDAQTATSIERGKERIKEWPYSKKVFLVHGGKSWEAPEAGEVFVQQDLHKTLSKLIEAEKKALAAGKDRKAAIMAAYDRFYTGDIADEFVRGSKEQGGLITKADLANWKPIEEEPLHVNYKGVDVYKLQEWTQGPAMLQSLQLLKNFDLKAMGYNSAPYIHTLYQVMNLAFADRDFYYGDPYRKPKTPIQGLLHESYAKARAAMIDLKQNNPNVLPGDPYPYEGKQNPYLSLLEQRKKEFTPHTELKNDFVPKHDARSSSSLTELPKTALLASLTVDSAYVDRLLRGTTSVEAADEEGWVVSITPSGGWLPACIAGNTGVGMSQRLQSFVLDSLINPFNVVEPGKRPRVTLTPSMALKNGKPYLSFAVQGGDTQDQNLLQFFLNMVEFGMTPQQASEAANINSNQLWLSLGGTKTDDRKPRSGSLLLDKNTAPEIIEQLKKMGYSIQLGDRTSGPINAIYFDQQHHTLWGGSSNNGEDYGIGW</sequence>
<dbReference type="EMBL" id="MCAQ01000029">
    <property type="protein sequence ID" value="RKF30800.1"/>
    <property type="molecule type" value="Genomic_DNA"/>
</dbReference>
<dbReference type="Gene3D" id="1.10.246.130">
    <property type="match status" value="1"/>
</dbReference>
<dbReference type="PANTHER" id="PTHR43881:SF1">
    <property type="entry name" value="GAMMA-GLUTAMYLTRANSPEPTIDASE (AFU_ORTHOLOGUE AFUA_4G13580)"/>
    <property type="match status" value="1"/>
</dbReference>
<keyword evidence="2" id="KW-1185">Reference proteome</keyword>